<dbReference type="Proteomes" id="UP001165121">
    <property type="component" value="Unassembled WGS sequence"/>
</dbReference>
<comment type="caution">
    <text evidence="2">The sequence shown here is derived from an EMBL/GenBank/DDBJ whole genome shotgun (WGS) entry which is preliminary data.</text>
</comment>
<dbReference type="AlphaFoldDB" id="A0A9W6Y3T6"/>
<proteinExistence type="predicted"/>
<protein>
    <submittedName>
        <fullName evidence="2">Unnamed protein product</fullName>
    </submittedName>
</protein>
<gene>
    <name evidence="2" type="ORF">Pfra01_002091100</name>
</gene>
<organism evidence="2 3">
    <name type="scientific">Phytophthora fragariaefolia</name>
    <dbReference type="NCBI Taxonomy" id="1490495"/>
    <lineage>
        <taxon>Eukaryota</taxon>
        <taxon>Sar</taxon>
        <taxon>Stramenopiles</taxon>
        <taxon>Oomycota</taxon>
        <taxon>Peronosporomycetes</taxon>
        <taxon>Peronosporales</taxon>
        <taxon>Peronosporaceae</taxon>
        <taxon>Phytophthora</taxon>
    </lineage>
</organism>
<feature type="region of interest" description="Disordered" evidence="1">
    <location>
        <begin position="1"/>
        <end position="64"/>
    </location>
</feature>
<keyword evidence="3" id="KW-1185">Reference proteome</keyword>
<feature type="compositionally biased region" description="Basic and acidic residues" evidence="1">
    <location>
        <begin position="1"/>
        <end position="10"/>
    </location>
</feature>
<dbReference type="EMBL" id="BSXT01002925">
    <property type="protein sequence ID" value="GMF51609.1"/>
    <property type="molecule type" value="Genomic_DNA"/>
</dbReference>
<evidence type="ECO:0000256" key="1">
    <source>
        <dbReference type="SAM" id="MobiDB-lite"/>
    </source>
</evidence>
<reference evidence="2" key="1">
    <citation type="submission" date="2023-04" db="EMBL/GenBank/DDBJ databases">
        <title>Phytophthora fragariaefolia NBRC 109709.</title>
        <authorList>
            <person name="Ichikawa N."/>
            <person name="Sato H."/>
            <person name="Tonouchi N."/>
        </authorList>
    </citation>
    <scope>NUCLEOTIDE SEQUENCE</scope>
    <source>
        <strain evidence="2">NBRC 109709</strain>
    </source>
</reference>
<evidence type="ECO:0000313" key="2">
    <source>
        <dbReference type="EMBL" id="GMF51609.1"/>
    </source>
</evidence>
<dbReference type="OrthoDB" id="95158at2759"/>
<sequence>MTSLPERDLSFKMQGYSDTESDGHSKKRSRPAQTHDELIRNFTRAPEYRPRGRPRVSNKTPLSATQEIRQLRARVASMEEELDGLRSKWAEQLPDTRTLATAQHSAREKYEVGQTEAAQSELQEVLLQQQLMFATLQSALLHAPLHSIGRDILRVLHFNTHLGQDPESREKSLMVHHARSLGTLPSLVDKLVQETTNKVVANRLNSDADKPVTPLSQIDITGCEDCTLISSVFSSEIPHISLKKVFEAISRYLEDIPTWMKRHFGIKAECTRLNNADSPVVYWRLKLKGSGVPASVNHVLCSELTKSYGMFHIDAITDDPLYPVSSKDLAYGLNGITITPRKNPETDKVESVTLRWLVVYRYNLLPNDPTIEEELEIIRPILNGDLITSAVCNYLQENQQTSS</sequence>
<accession>A0A9W6Y3T6</accession>
<evidence type="ECO:0000313" key="3">
    <source>
        <dbReference type="Proteomes" id="UP001165121"/>
    </source>
</evidence>
<name>A0A9W6Y3T6_9STRA</name>